<dbReference type="Proteomes" id="UP000492821">
    <property type="component" value="Unassembled WGS sequence"/>
</dbReference>
<dbReference type="SUPFAM" id="SSF81296">
    <property type="entry name" value="E set domains"/>
    <property type="match status" value="1"/>
</dbReference>
<dbReference type="InterPro" id="IPR017853">
    <property type="entry name" value="GH"/>
</dbReference>
<feature type="region of interest" description="Disordered" evidence="8">
    <location>
        <begin position="656"/>
        <end position="679"/>
    </location>
</feature>
<dbReference type="PIRSF" id="PIRSF000463">
    <property type="entry name" value="GlgB"/>
    <property type="match status" value="1"/>
</dbReference>
<dbReference type="InterPro" id="IPR004193">
    <property type="entry name" value="Glyco_hydro_13_N"/>
</dbReference>
<feature type="compositionally biased region" description="Basic and acidic residues" evidence="8">
    <location>
        <begin position="665"/>
        <end position="679"/>
    </location>
</feature>
<evidence type="ECO:0000256" key="1">
    <source>
        <dbReference type="ARBA" id="ARBA00000826"/>
    </source>
</evidence>
<evidence type="ECO:0000256" key="7">
    <source>
        <dbReference type="PIRSR" id="PIRSR000463-1"/>
    </source>
</evidence>
<keyword evidence="4" id="KW-0328">Glycosyltransferase</keyword>
<reference evidence="11" key="2">
    <citation type="submission" date="2020-10" db="UniProtKB">
        <authorList>
            <consortium name="WormBaseParasite"/>
        </authorList>
    </citation>
    <scope>IDENTIFICATION</scope>
</reference>
<dbReference type="GO" id="GO:0003844">
    <property type="term" value="F:1,4-alpha-glucan branching enzyme activity"/>
    <property type="evidence" value="ECO:0007669"/>
    <property type="project" value="UniProtKB-EC"/>
</dbReference>
<dbReference type="PANTHER" id="PTHR43651:SF3">
    <property type="entry name" value="1,4-ALPHA-GLUCAN-BRANCHING ENZYME"/>
    <property type="match status" value="1"/>
</dbReference>
<dbReference type="CDD" id="cd11321">
    <property type="entry name" value="AmyAc_bac_euk_BE"/>
    <property type="match status" value="1"/>
</dbReference>
<comment type="catalytic activity">
    <reaction evidence="1">
        <text>Transfers a segment of a (1-&gt;4)-alpha-D-glucan chain to a primary hydroxy group in a similar glucan chain.</text>
        <dbReference type="EC" id="2.4.1.18"/>
    </reaction>
</comment>
<dbReference type="InterPro" id="IPR013783">
    <property type="entry name" value="Ig-like_fold"/>
</dbReference>
<accession>A0A7E4V834</accession>
<evidence type="ECO:0000256" key="4">
    <source>
        <dbReference type="ARBA" id="ARBA00022676"/>
    </source>
</evidence>
<dbReference type="AlphaFoldDB" id="A0A7E4V834"/>
<dbReference type="FunFam" id="3.20.20.80:FF:000001">
    <property type="entry name" value="1,4-alpha-glucan branching enzyme"/>
    <property type="match status" value="1"/>
</dbReference>
<dbReference type="GO" id="GO:0004553">
    <property type="term" value="F:hydrolase activity, hydrolyzing O-glycosyl compounds"/>
    <property type="evidence" value="ECO:0007669"/>
    <property type="project" value="InterPro"/>
</dbReference>
<protein>
    <recommendedName>
        <fullName evidence="3">1,4-alpha-glucan branching enzyme</fullName>
        <ecNumber evidence="3">2.4.1.18</ecNumber>
    </recommendedName>
</protein>
<feature type="active site" description="Proton donor" evidence="7">
    <location>
        <position position="463"/>
    </location>
</feature>
<dbReference type="PANTHER" id="PTHR43651">
    <property type="entry name" value="1,4-ALPHA-GLUCAN-BRANCHING ENZYME"/>
    <property type="match status" value="1"/>
</dbReference>
<name>A0A7E4V834_PANRE</name>
<dbReference type="GO" id="GO:0005978">
    <property type="term" value="P:glycogen biosynthetic process"/>
    <property type="evidence" value="ECO:0007669"/>
    <property type="project" value="InterPro"/>
</dbReference>
<feature type="active site" description="Nucleophile" evidence="7">
    <location>
        <position position="409"/>
    </location>
</feature>
<comment type="pathway">
    <text evidence="6">Glycan biosynthesis.</text>
</comment>
<dbReference type="GO" id="GO:0005737">
    <property type="term" value="C:cytoplasm"/>
    <property type="evidence" value="ECO:0007669"/>
    <property type="project" value="TreeGrafter"/>
</dbReference>
<comment type="similarity">
    <text evidence="2">Belongs to the glycosyl hydrolase 13 family. GlgB subfamily.</text>
</comment>
<evidence type="ECO:0000256" key="6">
    <source>
        <dbReference type="ARBA" id="ARBA00060592"/>
    </source>
</evidence>
<evidence type="ECO:0000256" key="2">
    <source>
        <dbReference type="ARBA" id="ARBA00009000"/>
    </source>
</evidence>
<feature type="region of interest" description="Disordered" evidence="8">
    <location>
        <begin position="1"/>
        <end position="21"/>
    </location>
</feature>
<dbReference type="Pfam" id="PF02922">
    <property type="entry name" value="CBM_48"/>
    <property type="match status" value="1"/>
</dbReference>
<dbReference type="Gene3D" id="2.60.40.10">
    <property type="entry name" value="Immunoglobulins"/>
    <property type="match status" value="1"/>
</dbReference>
<dbReference type="PROSITE" id="PS51257">
    <property type="entry name" value="PROKAR_LIPOPROTEIN"/>
    <property type="match status" value="1"/>
</dbReference>
<evidence type="ECO:0000256" key="3">
    <source>
        <dbReference type="ARBA" id="ARBA00012541"/>
    </source>
</evidence>
<organism evidence="10 11">
    <name type="scientific">Panagrellus redivivus</name>
    <name type="common">Microworm</name>
    <dbReference type="NCBI Taxonomy" id="6233"/>
    <lineage>
        <taxon>Eukaryota</taxon>
        <taxon>Metazoa</taxon>
        <taxon>Ecdysozoa</taxon>
        <taxon>Nematoda</taxon>
        <taxon>Chromadorea</taxon>
        <taxon>Rhabditida</taxon>
        <taxon>Tylenchina</taxon>
        <taxon>Panagrolaimomorpha</taxon>
        <taxon>Panagrolaimoidea</taxon>
        <taxon>Panagrolaimidae</taxon>
        <taxon>Panagrellus</taxon>
    </lineage>
</organism>
<dbReference type="InterPro" id="IPR037439">
    <property type="entry name" value="Branching_enzy"/>
</dbReference>
<dbReference type="SMART" id="SM00642">
    <property type="entry name" value="Aamy"/>
    <property type="match status" value="1"/>
</dbReference>
<evidence type="ECO:0000259" key="9">
    <source>
        <dbReference type="SMART" id="SM00642"/>
    </source>
</evidence>
<dbReference type="InterPro" id="IPR006047">
    <property type="entry name" value="GH13_cat_dom"/>
</dbReference>
<evidence type="ECO:0000313" key="10">
    <source>
        <dbReference type="Proteomes" id="UP000492821"/>
    </source>
</evidence>
<keyword evidence="10" id="KW-1185">Reference proteome</keyword>
<proteinExistence type="inferred from homology"/>
<reference evidence="10" key="1">
    <citation type="journal article" date="2013" name="Genetics">
        <title>The draft genome and transcriptome of Panagrellus redivivus are shaped by the harsh demands of a free-living lifestyle.</title>
        <authorList>
            <person name="Srinivasan J."/>
            <person name="Dillman A.R."/>
            <person name="Macchietto M.G."/>
            <person name="Heikkinen L."/>
            <person name="Lakso M."/>
            <person name="Fracchia K.M."/>
            <person name="Antoshechkin I."/>
            <person name="Mortazavi A."/>
            <person name="Wong G."/>
            <person name="Sternberg P.W."/>
        </authorList>
    </citation>
    <scope>NUCLEOTIDE SEQUENCE [LARGE SCALE GENOMIC DNA]</scope>
    <source>
        <strain evidence="10">MT8872</strain>
    </source>
</reference>
<dbReference type="Gene3D" id="3.20.20.80">
    <property type="entry name" value="Glycosidases"/>
    <property type="match status" value="1"/>
</dbReference>
<evidence type="ECO:0000313" key="11">
    <source>
        <dbReference type="WBParaSite" id="Pan_g17760.t1"/>
    </source>
</evidence>
<evidence type="ECO:0000256" key="5">
    <source>
        <dbReference type="ARBA" id="ARBA00022679"/>
    </source>
</evidence>
<keyword evidence="5" id="KW-0808">Transferase</keyword>
<evidence type="ECO:0000256" key="8">
    <source>
        <dbReference type="SAM" id="MobiDB-lite"/>
    </source>
</evidence>
<feature type="domain" description="Glycosyl hydrolase family 13 catalytic" evidence="9">
    <location>
        <begin position="266"/>
        <end position="627"/>
    </location>
</feature>
<dbReference type="EC" id="2.4.1.18" evidence="3"/>
<dbReference type="SUPFAM" id="SSF51445">
    <property type="entry name" value="(Trans)glycosidases"/>
    <property type="match status" value="1"/>
</dbReference>
<dbReference type="WBParaSite" id="Pan_g17760.t1">
    <property type="protein sequence ID" value="Pan_g17760.t1"/>
    <property type="gene ID" value="Pan_g17760"/>
</dbReference>
<dbReference type="InterPro" id="IPR014756">
    <property type="entry name" value="Ig_E-set"/>
</dbReference>
<sequence length="679" mass="77848">MRKEGGREQMTAGGGASASATLPSASSACIVGSVRDLLSCHFLCINVQQAWLSALTDNRPSSRHSWSCQLTTVMMASAPEPSQLKVLLDRDGYLNPYVPEIKRRYRVFRENLERLESLPGGLEETTLSYKKYGVHVLPDNSIHCLEWCPGVDGLALVGDFNNWDANANTYERLDHGQWSLVIPPVNGQTAIHEGSVFKIVVKKHGQNHFKLSPWAQYVEKAKTNIYEMVFHHPKEYQWKHGRVNPTDSLRIYEAHVGISSPEGKVNTYRNFADDVVPYIKDQGYNVIQLMAIMEHAYYGSFGYQVTSFFAPSSRFGKPEDLKYLIDKAHSEGITVLLDVVLSHASKNVEDGLNQWNLTDAGYFHGNGRGFHPQWDSRLFDYTNIETQRFLLSNLRYWQEEYRFDGFRFDGVTSMLYHSHGLGDSFCSYDDYFGLNADSDSIVFLALSNYLIKKYYPGSVSIAEEFSGMPALCRPIEEGGQGFDFRLAMSLPDMWIKILKHQQDEDWKLEEIVHTLENRRYQEKNVAYAESHDQALVGDKSLAFWLMDKEMYDFMAINTPYTPIIERGIALHNIIRLLTYGLGGEAWLNFIGNEFGHPEWLDFPREGNNQSYHYARRQFNLYKNENLRYKFMGLWDKAMNKLEQEYHFLSRGPIPIGTSDVPKPIRTSDDPRSETDPNFG</sequence>
<dbReference type="Pfam" id="PF00128">
    <property type="entry name" value="Alpha-amylase"/>
    <property type="match status" value="1"/>
</dbReference>